<dbReference type="InterPro" id="IPR018114">
    <property type="entry name" value="TRYPSIN_HIS"/>
</dbReference>
<dbReference type="Gene3D" id="2.40.10.10">
    <property type="entry name" value="Trypsin-like serine proteases"/>
    <property type="match status" value="1"/>
</dbReference>
<keyword evidence="8" id="KW-1185">Reference proteome</keyword>
<dbReference type="PROSITE" id="PS50240">
    <property type="entry name" value="TRYPSIN_DOM"/>
    <property type="match status" value="1"/>
</dbReference>
<dbReference type="PANTHER" id="PTHR24276:SF98">
    <property type="entry name" value="FI18310P1-RELATED"/>
    <property type="match status" value="1"/>
</dbReference>
<dbReference type="SUPFAM" id="SSF50494">
    <property type="entry name" value="Trypsin-like serine proteases"/>
    <property type="match status" value="1"/>
</dbReference>
<dbReference type="InterPro" id="IPR033116">
    <property type="entry name" value="TRYPSIN_SER"/>
</dbReference>
<protein>
    <submittedName>
        <fullName evidence="7">Serine protease</fullName>
    </submittedName>
</protein>
<dbReference type="InterPro" id="IPR001314">
    <property type="entry name" value="Peptidase_S1A"/>
</dbReference>
<evidence type="ECO:0000256" key="1">
    <source>
        <dbReference type="ARBA" id="ARBA00007664"/>
    </source>
</evidence>
<sequence length="330" mass="34021">MRREAVAQRSWSPTLCRLPAAEPTGDTVLPNPDRADLPTAAPPPARPAAVARPGRRRRAAVLALLPVVPLPLVALGAAAPADAAAPRHRIVGGTLASTADHPWVVALSSRQQFGSGRSGQFCGGALVAPTKVVTAAHCLYDEAKGIRVDRPGLKAIVGRDDLRGSAGREVPVQAIWIHPEYNFAANMNDVAVLTLAEPQGSRPVIGLVGQGETEPYAAGTRAQVYGWGDATGRGDYSPVLRGVDVPIVADQTCARAYPGGPDGKFDARGMVCAGEEKGGRDSCQGDSGGPLVVGGRLAGLVSWGTGCADPAHPGVYTRLAAVADVVRPVL</sequence>
<dbReference type="OrthoDB" id="1496095at2"/>
<reference evidence="7 8" key="1">
    <citation type="submission" date="2019-09" db="EMBL/GenBank/DDBJ databases">
        <title>Genome Sequences of Streptomyces kaniharaensis ATCC 21070.</title>
        <authorList>
            <person name="Zhu W."/>
            <person name="De Crecy-Lagard V."/>
            <person name="Richards N.G."/>
        </authorList>
    </citation>
    <scope>NUCLEOTIDE SEQUENCE [LARGE SCALE GENOMIC DNA]</scope>
    <source>
        <strain evidence="7 8">SF-557</strain>
    </source>
</reference>
<dbReference type="Proteomes" id="UP000450000">
    <property type="component" value="Unassembled WGS sequence"/>
</dbReference>
<keyword evidence="5" id="KW-0472">Membrane</keyword>
<dbReference type="PRINTS" id="PR00722">
    <property type="entry name" value="CHYMOTRYPSIN"/>
</dbReference>
<name>A0A6N7KRQ7_9ACTN</name>
<dbReference type="CDD" id="cd00190">
    <property type="entry name" value="Tryp_SPc"/>
    <property type="match status" value="1"/>
</dbReference>
<feature type="region of interest" description="Disordered" evidence="4">
    <location>
        <begin position="17"/>
        <end position="53"/>
    </location>
</feature>
<dbReference type="FunFam" id="2.40.10.10:FF:000068">
    <property type="entry name" value="transmembrane protease serine 2"/>
    <property type="match status" value="1"/>
</dbReference>
<dbReference type="Pfam" id="PF00089">
    <property type="entry name" value="Trypsin"/>
    <property type="match status" value="1"/>
</dbReference>
<keyword evidence="2" id="KW-1015">Disulfide bond</keyword>
<feature type="transmembrane region" description="Helical" evidence="5">
    <location>
        <begin position="59"/>
        <end position="79"/>
    </location>
</feature>
<dbReference type="SMART" id="SM00020">
    <property type="entry name" value="Tryp_SPc"/>
    <property type="match status" value="1"/>
</dbReference>
<dbReference type="PANTHER" id="PTHR24276">
    <property type="entry name" value="POLYSERASE-RELATED"/>
    <property type="match status" value="1"/>
</dbReference>
<accession>A0A6N7KRQ7</accession>
<keyword evidence="3" id="KW-0720">Serine protease</keyword>
<evidence type="ECO:0000256" key="3">
    <source>
        <dbReference type="RuleBase" id="RU363034"/>
    </source>
</evidence>
<comment type="similarity">
    <text evidence="1">Belongs to the peptidase S1 family.</text>
</comment>
<proteinExistence type="inferred from homology"/>
<dbReference type="InterPro" id="IPR050430">
    <property type="entry name" value="Peptidase_S1"/>
</dbReference>
<organism evidence="7 8">
    <name type="scientific">Streptomyces kaniharaensis</name>
    <dbReference type="NCBI Taxonomy" id="212423"/>
    <lineage>
        <taxon>Bacteria</taxon>
        <taxon>Bacillati</taxon>
        <taxon>Actinomycetota</taxon>
        <taxon>Actinomycetes</taxon>
        <taxon>Kitasatosporales</taxon>
        <taxon>Streptomycetaceae</taxon>
        <taxon>Streptomyces</taxon>
    </lineage>
</organism>
<dbReference type="FunFam" id="2.40.10.10:FF:000002">
    <property type="entry name" value="Transmembrane protease serine"/>
    <property type="match status" value="1"/>
</dbReference>
<dbReference type="PROSITE" id="PS00134">
    <property type="entry name" value="TRYPSIN_HIS"/>
    <property type="match status" value="1"/>
</dbReference>
<evidence type="ECO:0000256" key="2">
    <source>
        <dbReference type="ARBA" id="ARBA00023157"/>
    </source>
</evidence>
<dbReference type="InterPro" id="IPR009003">
    <property type="entry name" value="Peptidase_S1_PA"/>
</dbReference>
<dbReference type="GO" id="GO:0006508">
    <property type="term" value="P:proteolysis"/>
    <property type="evidence" value="ECO:0007669"/>
    <property type="project" value="UniProtKB-KW"/>
</dbReference>
<dbReference type="AlphaFoldDB" id="A0A6N7KRQ7"/>
<keyword evidence="3" id="KW-0378">Hydrolase</keyword>
<dbReference type="InterPro" id="IPR001254">
    <property type="entry name" value="Trypsin_dom"/>
</dbReference>
<dbReference type="GO" id="GO:0004252">
    <property type="term" value="F:serine-type endopeptidase activity"/>
    <property type="evidence" value="ECO:0007669"/>
    <property type="project" value="InterPro"/>
</dbReference>
<feature type="domain" description="Peptidase S1" evidence="6">
    <location>
        <begin position="90"/>
        <end position="330"/>
    </location>
</feature>
<evidence type="ECO:0000256" key="4">
    <source>
        <dbReference type="SAM" id="MobiDB-lite"/>
    </source>
</evidence>
<gene>
    <name evidence="7" type="ORF">F7Q99_18925</name>
</gene>
<keyword evidence="3 7" id="KW-0645">Protease</keyword>
<keyword evidence="5" id="KW-0812">Transmembrane</keyword>
<dbReference type="EMBL" id="WBOF01000001">
    <property type="protein sequence ID" value="MQS14286.1"/>
    <property type="molecule type" value="Genomic_DNA"/>
</dbReference>
<comment type="caution">
    <text evidence="7">The sequence shown here is derived from an EMBL/GenBank/DDBJ whole genome shotgun (WGS) entry which is preliminary data.</text>
</comment>
<evidence type="ECO:0000313" key="8">
    <source>
        <dbReference type="Proteomes" id="UP000450000"/>
    </source>
</evidence>
<dbReference type="InterPro" id="IPR043504">
    <property type="entry name" value="Peptidase_S1_PA_chymotrypsin"/>
</dbReference>
<evidence type="ECO:0000259" key="6">
    <source>
        <dbReference type="PROSITE" id="PS50240"/>
    </source>
</evidence>
<evidence type="ECO:0000313" key="7">
    <source>
        <dbReference type="EMBL" id="MQS14286.1"/>
    </source>
</evidence>
<keyword evidence="5" id="KW-1133">Transmembrane helix</keyword>
<dbReference type="PROSITE" id="PS00135">
    <property type="entry name" value="TRYPSIN_SER"/>
    <property type="match status" value="1"/>
</dbReference>
<evidence type="ECO:0000256" key="5">
    <source>
        <dbReference type="SAM" id="Phobius"/>
    </source>
</evidence>